<dbReference type="PROSITE" id="PS51206">
    <property type="entry name" value="SF3_HELICASE_1"/>
    <property type="match status" value="1"/>
</dbReference>
<feature type="region of interest" description="Disordered" evidence="4">
    <location>
        <begin position="458"/>
        <end position="530"/>
    </location>
</feature>
<feature type="domain" description="SF3 helicase" evidence="5">
    <location>
        <begin position="180"/>
        <end position="337"/>
    </location>
</feature>
<evidence type="ECO:0000256" key="4">
    <source>
        <dbReference type="SAM" id="MobiDB-lite"/>
    </source>
</evidence>
<organism evidence="6 7">
    <name type="scientific">Amycolatopsis cynarae</name>
    <dbReference type="NCBI Taxonomy" id="2995223"/>
    <lineage>
        <taxon>Bacteria</taxon>
        <taxon>Bacillati</taxon>
        <taxon>Actinomycetota</taxon>
        <taxon>Actinomycetes</taxon>
        <taxon>Pseudonocardiales</taxon>
        <taxon>Pseudonocardiaceae</taxon>
        <taxon>Amycolatopsis</taxon>
    </lineage>
</organism>
<evidence type="ECO:0000256" key="2">
    <source>
        <dbReference type="ARBA" id="ARBA00022801"/>
    </source>
</evidence>
<sequence>MSENKGEVFPSPQQPLTVARRLIDAWQEDGVLTLRHWRGQWMRWQGTHWAEVEDLAVRAVLYRRLENALFVIEKDGESTKRPWSPTKRKIADVLDAMGAVMLLPNTVDAPEWIDRRKAPAGDSTLVACLNGLLQVAERKLLDLTPAFFNLVSVPFDYDPAAPRPERWLRFLDELWPDDQAAVEALQEFFGYVVSGRTDLHKILLIVGPTRSGKGTIARVLSELVGKGNMAGPTLASLASNFGLQPLLGKPLAIISDARLGGRDTQQVVERLLTISGEDTIDIDLKYRQPWTGRLPTRIVILSNELPNFGDASGAIAHRFIVLPMQVSWLGKEDPGLTQKLTAEMPGILNWALDGLERLSAQGRFTEPESSKDAVLTMQDNASPTSAFVRERCEVGAGHEVTVDELYQEWKDWCEDSGRERPGNKQAFGRNLGAVVPQVRRARPRGDGGKQVPTYRGIRLKRGTGDEGKTHNGNVATQCDSRDSGQRGDPAVSGVSRDESRPNPLWSSHSEETGDTATVATHDRDHSEPPNGCNSCARPMSLTQAADGAWLCQDCARDHDTTVVPIAQRPPYPCEECGGVVFSPVGGRLHTACEKKRKAAS</sequence>
<keyword evidence="2" id="KW-0378">Hydrolase</keyword>
<keyword evidence="1" id="KW-0547">Nucleotide-binding</keyword>
<dbReference type="Pfam" id="PF19263">
    <property type="entry name" value="DUF5906"/>
    <property type="match status" value="1"/>
</dbReference>
<name>A0ABY7AWY3_9PSEU</name>
<dbReference type="SUPFAM" id="SSF52540">
    <property type="entry name" value="P-loop containing nucleoside triphosphate hydrolases"/>
    <property type="match status" value="1"/>
</dbReference>
<dbReference type="Gene3D" id="3.40.50.300">
    <property type="entry name" value="P-loop containing nucleotide triphosphate hydrolases"/>
    <property type="match status" value="1"/>
</dbReference>
<protein>
    <submittedName>
        <fullName evidence="6">Phage/plasmid primase, P4 family</fullName>
    </submittedName>
</protein>
<reference evidence="6" key="1">
    <citation type="submission" date="2022-11" db="EMBL/GenBank/DDBJ databases">
        <authorList>
            <person name="Mo P."/>
        </authorList>
    </citation>
    <scope>NUCLEOTIDE SEQUENCE</scope>
    <source>
        <strain evidence="6">HUAS 11-8</strain>
    </source>
</reference>
<dbReference type="RefSeq" id="WP_268754687.1">
    <property type="nucleotide sequence ID" value="NZ_CP113836.1"/>
</dbReference>
<dbReference type="EMBL" id="CP113836">
    <property type="protein sequence ID" value="WAL64461.1"/>
    <property type="molecule type" value="Genomic_DNA"/>
</dbReference>
<dbReference type="InterPro" id="IPR051620">
    <property type="entry name" value="ORF904-like_C"/>
</dbReference>
<dbReference type="PANTHER" id="PTHR35372">
    <property type="entry name" value="ATP BINDING PROTEIN-RELATED"/>
    <property type="match status" value="1"/>
</dbReference>
<proteinExistence type="predicted"/>
<dbReference type="InterPro" id="IPR036390">
    <property type="entry name" value="WH_DNA-bd_sf"/>
</dbReference>
<keyword evidence="7" id="KW-1185">Reference proteome</keyword>
<dbReference type="InterPro" id="IPR014818">
    <property type="entry name" value="Phage/plasmid_primase_P4_C"/>
</dbReference>
<accession>A0ABY7AWY3</accession>
<dbReference type="InterPro" id="IPR006500">
    <property type="entry name" value="Helicase_put_C_phage/plasmid"/>
</dbReference>
<dbReference type="PANTHER" id="PTHR35372:SF2">
    <property type="entry name" value="SF3 HELICASE DOMAIN-CONTAINING PROTEIN"/>
    <property type="match status" value="1"/>
</dbReference>
<dbReference type="InterPro" id="IPR036388">
    <property type="entry name" value="WH-like_DNA-bd_sf"/>
</dbReference>
<dbReference type="Pfam" id="PF08706">
    <property type="entry name" value="D5_N"/>
    <property type="match status" value="1"/>
</dbReference>
<evidence type="ECO:0000256" key="3">
    <source>
        <dbReference type="ARBA" id="ARBA00022840"/>
    </source>
</evidence>
<dbReference type="NCBIfam" id="TIGR01613">
    <property type="entry name" value="primase_Cterm"/>
    <property type="match status" value="1"/>
</dbReference>
<keyword evidence="3" id="KW-0067">ATP-binding</keyword>
<dbReference type="InterPro" id="IPR045455">
    <property type="entry name" value="NrS-1_pol-like_helicase"/>
</dbReference>
<dbReference type="Proteomes" id="UP001163203">
    <property type="component" value="Chromosome"/>
</dbReference>
<evidence type="ECO:0000313" key="7">
    <source>
        <dbReference type="Proteomes" id="UP001163203"/>
    </source>
</evidence>
<dbReference type="InterPro" id="IPR027417">
    <property type="entry name" value="P-loop_NTPase"/>
</dbReference>
<dbReference type="SUPFAM" id="SSF46785">
    <property type="entry name" value="Winged helix' DNA-binding domain"/>
    <property type="match status" value="1"/>
</dbReference>
<gene>
    <name evidence="6" type="ORF">ORV05_26315</name>
</gene>
<dbReference type="InterPro" id="IPR014015">
    <property type="entry name" value="Helicase_SF3_DNA-vir"/>
</dbReference>
<dbReference type="Gene3D" id="1.10.10.10">
    <property type="entry name" value="Winged helix-like DNA-binding domain superfamily/Winged helix DNA-binding domain"/>
    <property type="match status" value="1"/>
</dbReference>
<evidence type="ECO:0000256" key="1">
    <source>
        <dbReference type="ARBA" id="ARBA00022741"/>
    </source>
</evidence>
<evidence type="ECO:0000313" key="6">
    <source>
        <dbReference type="EMBL" id="WAL64461.1"/>
    </source>
</evidence>
<evidence type="ECO:0000259" key="5">
    <source>
        <dbReference type="PROSITE" id="PS51206"/>
    </source>
</evidence>